<evidence type="ECO:0000313" key="8">
    <source>
        <dbReference type="Proteomes" id="UP001141327"/>
    </source>
</evidence>
<evidence type="ECO:0000256" key="2">
    <source>
        <dbReference type="ARBA" id="ARBA00023015"/>
    </source>
</evidence>
<feature type="region of interest" description="Disordered" evidence="5">
    <location>
        <begin position="78"/>
        <end position="123"/>
    </location>
</feature>
<reference evidence="7" key="1">
    <citation type="journal article" date="2022" name="bioRxiv">
        <title>Genomics of Preaxostyla Flagellates Illuminates Evolutionary Transitions and the Path Towards Mitochondrial Loss.</title>
        <authorList>
            <person name="Novak L.V.F."/>
            <person name="Treitli S.C."/>
            <person name="Pyrih J."/>
            <person name="Halakuc P."/>
            <person name="Pipaliya S.V."/>
            <person name="Vacek V."/>
            <person name="Brzon O."/>
            <person name="Soukal P."/>
            <person name="Eme L."/>
            <person name="Dacks J.B."/>
            <person name="Karnkowska A."/>
            <person name="Elias M."/>
            <person name="Hampl V."/>
        </authorList>
    </citation>
    <scope>NUCLEOTIDE SEQUENCE</scope>
    <source>
        <strain evidence="7">RCP-MX</strain>
    </source>
</reference>
<sequence>MKKALPKNAKIAKDAKEIVQKCVSEFISFVTAEAADHCQSEKRRTVNGDDLLAAMQNLGFDEYLDTLRVALHRIRDSAQTVKQDRRDARAAAAAAQATAPPSQATSTATTSIPGLPPATISPT</sequence>
<dbReference type="Proteomes" id="UP001141327">
    <property type="component" value="Unassembled WGS sequence"/>
</dbReference>
<dbReference type="EMBL" id="JAPMOS010000003">
    <property type="protein sequence ID" value="KAJ4462260.1"/>
    <property type="molecule type" value="Genomic_DNA"/>
</dbReference>
<proteinExistence type="inferred from homology"/>
<dbReference type="InterPro" id="IPR027113">
    <property type="entry name" value="Transc_fact_NFYB/HAP3"/>
</dbReference>
<dbReference type="InterPro" id="IPR003958">
    <property type="entry name" value="CBFA_NFYB_domain"/>
</dbReference>
<dbReference type="InterPro" id="IPR009072">
    <property type="entry name" value="Histone-fold"/>
</dbReference>
<dbReference type="Gene3D" id="1.10.20.10">
    <property type="entry name" value="Histone, subunit A"/>
    <property type="match status" value="1"/>
</dbReference>
<feature type="domain" description="Transcription factor CBF/NF-Y/archaeal histone" evidence="6">
    <location>
        <begin position="1"/>
        <end position="55"/>
    </location>
</feature>
<protein>
    <submittedName>
        <fullName evidence="7">CCAAT-box binding factor HAP3</fullName>
    </submittedName>
</protein>
<evidence type="ECO:0000256" key="1">
    <source>
        <dbReference type="ARBA" id="ARBA00009053"/>
    </source>
</evidence>
<comment type="similarity">
    <text evidence="1">Belongs to the NFYB/HAP3 subunit family.</text>
</comment>
<evidence type="ECO:0000313" key="7">
    <source>
        <dbReference type="EMBL" id="KAJ4462260.1"/>
    </source>
</evidence>
<evidence type="ECO:0000256" key="4">
    <source>
        <dbReference type="ARBA" id="ARBA00023163"/>
    </source>
</evidence>
<feature type="compositionally biased region" description="Low complexity" evidence="5">
    <location>
        <begin position="90"/>
        <end position="111"/>
    </location>
</feature>
<keyword evidence="2" id="KW-0805">Transcription regulation</keyword>
<dbReference type="SUPFAM" id="SSF47113">
    <property type="entry name" value="Histone-fold"/>
    <property type="match status" value="1"/>
</dbReference>
<dbReference type="CDD" id="cd22907">
    <property type="entry name" value="HFD_NFYB"/>
    <property type="match status" value="1"/>
</dbReference>
<dbReference type="PANTHER" id="PTHR11064">
    <property type="entry name" value="CCAAT-BINDING TRANSCRIPTION FACTOR-RELATED"/>
    <property type="match status" value="1"/>
</dbReference>
<evidence type="ECO:0000256" key="3">
    <source>
        <dbReference type="ARBA" id="ARBA00023125"/>
    </source>
</evidence>
<organism evidence="7 8">
    <name type="scientific">Paratrimastix pyriformis</name>
    <dbReference type="NCBI Taxonomy" id="342808"/>
    <lineage>
        <taxon>Eukaryota</taxon>
        <taxon>Metamonada</taxon>
        <taxon>Preaxostyla</taxon>
        <taxon>Paratrimastigidae</taxon>
        <taxon>Paratrimastix</taxon>
    </lineage>
</organism>
<evidence type="ECO:0000259" key="6">
    <source>
        <dbReference type="Pfam" id="PF00808"/>
    </source>
</evidence>
<dbReference type="PRINTS" id="PR00615">
    <property type="entry name" value="CCAATSUBUNTA"/>
</dbReference>
<dbReference type="Pfam" id="PF00808">
    <property type="entry name" value="CBFD_NFYB_HMF"/>
    <property type="match status" value="1"/>
</dbReference>
<dbReference type="PANTHER" id="PTHR11064:SF9">
    <property type="entry name" value="NUCLEAR TRANSCRIPTION FACTOR Y SUBUNIT BETA"/>
    <property type="match status" value="1"/>
</dbReference>
<keyword evidence="4" id="KW-0804">Transcription</keyword>
<keyword evidence="8" id="KW-1185">Reference proteome</keyword>
<name>A0ABQ8UXF7_9EUKA</name>
<accession>A0ABQ8UXF7</accession>
<comment type="caution">
    <text evidence="7">The sequence shown here is derived from an EMBL/GenBank/DDBJ whole genome shotgun (WGS) entry which is preliminary data.</text>
</comment>
<keyword evidence="3" id="KW-0238">DNA-binding</keyword>
<evidence type="ECO:0000256" key="5">
    <source>
        <dbReference type="SAM" id="MobiDB-lite"/>
    </source>
</evidence>
<gene>
    <name evidence="7" type="ORF">PAPYR_847</name>
</gene>